<dbReference type="RefSeq" id="WP_074837970.1">
    <property type="nucleotide sequence ID" value="NZ_CP047056.1"/>
</dbReference>
<gene>
    <name evidence="1" type="ORF">SAMN04487865_1001118</name>
</gene>
<evidence type="ECO:0000313" key="2">
    <source>
        <dbReference type="Proteomes" id="UP000243374"/>
    </source>
</evidence>
<dbReference type="Proteomes" id="UP000243374">
    <property type="component" value="Unassembled WGS sequence"/>
</dbReference>
<dbReference type="AlphaFoldDB" id="A0A662Z7R0"/>
<evidence type="ECO:0000313" key="1">
    <source>
        <dbReference type="EMBL" id="SFJ74294.1"/>
    </source>
</evidence>
<proteinExistence type="predicted"/>
<protein>
    <submittedName>
        <fullName evidence="1">Uncharacterized protein</fullName>
    </submittedName>
</protein>
<sequence>MAKKTDAVTVTATQEKTWPRIYVGPTIPKGYFKSNMVFEDGLGDVAKAVVEKHPELEILIVPTKDFVKSLTEVNKVGSRLHGAYQKALKIKGE</sequence>
<reference evidence="1 2" key="1">
    <citation type="submission" date="2016-10" db="EMBL/GenBank/DDBJ databases">
        <authorList>
            <person name="Varghese N."/>
            <person name="Submissions S."/>
        </authorList>
    </citation>
    <scope>NUCLEOTIDE SEQUENCE [LARGE SCALE GENOMIC DNA]</scope>
    <source>
        <strain evidence="1 2">22B</strain>
    </source>
</reference>
<accession>A0A662Z7R0</accession>
<organism evidence="1 2">
    <name type="scientific">Succinivibrio dextrinosolvens</name>
    <dbReference type="NCBI Taxonomy" id="83771"/>
    <lineage>
        <taxon>Bacteria</taxon>
        <taxon>Pseudomonadati</taxon>
        <taxon>Pseudomonadota</taxon>
        <taxon>Gammaproteobacteria</taxon>
        <taxon>Aeromonadales</taxon>
        <taxon>Succinivibrionaceae</taxon>
        <taxon>Succinivibrio</taxon>
    </lineage>
</organism>
<keyword evidence="2" id="KW-1185">Reference proteome</keyword>
<name>A0A662Z7R0_9GAMM</name>
<dbReference type="EMBL" id="FOSF01000001">
    <property type="protein sequence ID" value="SFJ74294.1"/>
    <property type="molecule type" value="Genomic_DNA"/>
</dbReference>
<dbReference type="OrthoDB" id="2663276at2"/>